<dbReference type="Proteomes" id="UP000594263">
    <property type="component" value="Unplaced"/>
</dbReference>
<sequence length="103" mass="11758">MEAIHHTLNKSMFLSFIYVDFIHVRVKIWNVLLRHNLTIKISWIVNGNFNMISSWNEKQGGNFHDDGSMVDFNNYITQSGLYDISLIGVGPTINKGSKGSTRN</sequence>
<evidence type="ECO:0000313" key="1">
    <source>
        <dbReference type="EnsemblPlants" id="Kaladp0046s0324.1.v1.1.CDS.1"/>
    </source>
</evidence>
<dbReference type="AlphaFoldDB" id="A0A7N0ZXQ0"/>
<reference evidence="1" key="1">
    <citation type="submission" date="2021-01" db="UniProtKB">
        <authorList>
            <consortium name="EnsemblPlants"/>
        </authorList>
    </citation>
    <scope>IDENTIFICATION</scope>
</reference>
<accession>A0A7N0ZXQ0</accession>
<dbReference type="EnsemblPlants" id="Kaladp0046s0324.1.v1.1">
    <property type="protein sequence ID" value="Kaladp0046s0324.1.v1.1.CDS.1"/>
    <property type="gene ID" value="Kaladp0046s0324.v1.1"/>
</dbReference>
<evidence type="ECO:0000313" key="2">
    <source>
        <dbReference type="Proteomes" id="UP000594263"/>
    </source>
</evidence>
<dbReference type="Gramene" id="Kaladp0046s0324.1.v1.1">
    <property type="protein sequence ID" value="Kaladp0046s0324.1.v1.1.CDS.1"/>
    <property type="gene ID" value="Kaladp0046s0324.v1.1"/>
</dbReference>
<keyword evidence="2" id="KW-1185">Reference proteome</keyword>
<organism evidence="1 2">
    <name type="scientific">Kalanchoe fedtschenkoi</name>
    <name type="common">Lavender scallops</name>
    <name type="synonym">South American air plant</name>
    <dbReference type="NCBI Taxonomy" id="63787"/>
    <lineage>
        <taxon>Eukaryota</taxon>
        <taxon>Viridiplantae</taxon>
        <taxon>Streptophyta</taxon>
        <taxon>Embryophyta</taxon>
        <taxon>Tracheophyta</taxon>
        <taxon>Spermatophyta</taxon>
        <taxon>Magnoliopsida</taxon>
        <taxon>eudicotyledons</taxon>
        <taxon>Gunneridae</taxon>
        <taxon>Pentapetalae</taxon>
        <taxon>Saxifragales</taxon>
        <taxon>Crassulaceae</taxon>
        <taxon>Kalanchoe</taxon>
    </lineage>
</organism>
<name>A0A7N0ZXQ0_KALFE</name>
<protein>
    <submittedName>
        <fullName evidence="1">Uncharacterized protein</fullName>
    </submittedName>
</protein>
<proteinExistence type="predicted"/>